<keyword evidence="5" id="KW-1185">Reference proteome</keyword>
<evidence type="ECO:0000313" key="3">
    <source>
        <dbReference type="EMBL" id="PNN20223.1"/>
    </source>
</evidence>
<dbReference type="RefSeq" id="WP_037552430.1">
    <property type="nucleotide sequence ID" value="NZ_CAJCGD010000005.1"/>
</dbReference>
<reference evidence="3 4" key="1">
    <citation type="submission" date="2017-12" db="EMBL/GenBank/DDBJ databases">
        <title>FDA dAtabase for Regulatory Grade micrObial Sequences (FDA-ARGOS): Supporting development and validation of Infectious Disease Dx tests.</title>
        <authorList>
            <person name="Hoffmann M."/>
            <person name="Allard M."/>
            <person name="Evans P."/>
            <person name="Brown E."/>
            <person name="Tallon L."/>
            <person name="Sadzewicz L."/>
            <person name="Sengamalay N."/>
            <person name="Ott S."/>
            <person name="Godinez A."/>
            <person name="Nagaraj S."/>
            <person name="Vavikolanu K."/>
            <person name="Aluvathingal J."/>
            <person name="Nadendla S."/>
            <person name="Sichtig H."/>
        </authorList>
    </citation>
    <scope>NUCLEOTIDE SEQUENCE [LARGE SCALE GENOMIC DNA]</scope>
    <source>
        <strain evidence="3 4">FDAARGOS_148</strain>
    </source>
</reference>
<evidence type="ECO:0000313" key="2">
    <source>
        <dbReference type="EMBL" id="MDT4287390.1"/>
    </source>
</evidence>
<dbReference type="InterPro" id="IPR035374">
    <property type="entry name" value="VraX"/>
</dbReference>
<name>A0A2J9WZJ0_STAHA</name>
<gene>
    <name evidence="2" type="primary">vraX</name>
    <name evidence="3" type="ORF">AL503_005230</name>
    <name evidence="2" type="ORF">RO950_10405</name>
</gene>
<dbReference type="EMBL" id="JAVSOO010000031">
    <property type="protein sequence ID" value="MDT4287390.1"/>
    <property type="molecule type" value="Genomic_DNA"/>
</dbReference>
<evidence type="ECO:0000313" key="5">
    <source>
        <dbReference type="Proteomes" id="UP001269271"/>
    </source>
</evidence>
<reference evidence="2 5" key="2">
    <citation type="submission" date="2023-08" db="EMBL/GenBank/DDBJ databases">
        <title>Genomic surveillance of Staphylococcus haemolyticus neonatal outbreak in southern France.</title>
        <authorList>
            <person name="Magnan C."/>
            <person name="Morsli M."/>
            <person name="Thiery B."/>
            <person name="Salipante F."/>
            <person name="Attar J."/>
            <person name="Massimo D.M."/>
            <person name="Ory J."/>
            <person name="Pantel A."/>
            <person name="Lavigne J.-P."/>
        </authorList>
    </citation>
    <scope>NUCLEOTIDE SEQUENCE [LARGE SCALE GENOMIC DNA]</scope>
    <source>
        <strain evidence="2 5">NSH026</strain>
    </source>
</reference>
<organism evidence="3 4">
    <name type="scientific">Staphylococcus haemolyticus</name>
    <dbReference type="NCBI Taxonomy" id="1283"/>
    <lineage>
        <taxon>Bacteria</taxon>
        <taxon>Bacillati</taxon>
        <taxon>Bacillota</taxon>
        <taxon>Bacilli</taxon>
        <taxon>Bacillales</taxon>
        <taxon>Staphylococcaceae</taxon>
        <taxon>Staphylococcus</taxon>
    </lineage>
</organism>
<dbReference type="Pfam" id="PF17412">
    <property type="entry name" value="VraX"/>
    <property type="match status" value="1"/>
</dbReference>
<proteinExistence type="predicted"/>
<evidence type="ECO:0000313" key="4">
    <source>
        <dbReference type="Proteomes" id="UP000053523"/>
    </source>
</evidence>
<comment type="caution">
    <text evidence="3">The sequence shown here is derived from an EMBL/GenBank/DDBJ whole genome shotgun (WGS) entry which is preliminary data.</text>
</comment>
<sequence length="65" mass="7807">MIIYKQNIENGIPMYEIITKTFKTITVKFDETFNKNEIYKLLSLLENDLDNMKLSYKSFVQHEVQ</sequence>
<dbReference type="AlphaFoldDB" id="A0A2J9WZJ0"/>
<dbReference type="Proteomes" id="UP001269271">
    <property type="component" value="Unassembled WGS sequence"/>
</dbReference>
<evidence type="ECO:0000256" key="1">
    <source>
        <dbReference type="ARBA" id="ARBA00013762"/>
    </source>
</evidence>
<dbReference type="EMBL" id="LORN02000015">
    <property type="protein sequence ID" value="PNN20223.1"/>
    <property type="molecule type" value="Genomic_DNA"/>
</dbReference>
<protein>
    <recommendedName>
        <fullName evidence="1">Protein VraX</fullName>
    </recommendedName>
</protein>
<accession>A0A2J9WZJ0</accession>
<dbReference type="Proteomes" id="UP000053523">
    <property type="component" value="Unassembled WGS sequence"/>
</dbReference>